<evidence type="ECO:0000256" key="6">
    <source>
        <dbReference type="ARBA" id="ARBA00023136"/>
    </source>
</evidence>
<comment type="subcellular location">
    <subcellularLocation>
        <location evidence="1">Cell membrane</location>
        <topology evidence="1">Multi-pass membrane protein</topology>
    </subcellularLocation>
</comment>
<feature type="transmembrane region" description="Helical" evidence="7">
    <location>
        <begin position="323"/>
        <end position="343"/>
    </location>
</feature>
<evidence type="ECO:0000256" key="4">
    <source>
        <dbReference type="ARBA" id="ARBA00022692"/>
    </source>
</evidence>
<proteinExistence type="inferred from homology"/>
<feature type="transmembrane region" description="Helical" evidence="7">
    <location>
        <begin position="414"/>
        <end position="435"/>
    </location>
</feature>
<feature type="transmembrane region" description="Helical" evidence="7">
    <location>
        <begin position="451"/>
        <end position="469"/>
    </location>
</feature>
<feature type="transmembrane region" description="Helical" evidence="7">
    <location>
        <begin position="293"/>
        <end position="317"/>
    </location>
</feature>
<keyword evidence="4 7" id="KW-0812">Transmembrane</keyword>
<evidence type="ECO:0000256" key="1">
    <source>
        <dbReference type="ARBA" id="ARBA00004651"/>
    </source>
</evidence>
<name>A0A1C3J9G4_9VIBR</name>
<keyword evidence="9" id="KW-1185">Reference proteome</keyword>
<keyword evidence="6 7" id="KW-0472">Membrane</keyword>
<feature type="transmembrane region" description="Helical" evidence="7">
    <location>
        <begin position="77"/>
        <end position="100"/>
    </location>
</feature>
<evidence type="ECO:0000313" key="8">
    <source>
        <dbReference type="EMBL" id="SBT11696.1"/>
    </source>
</evidence>
<feature type="transmembrane region" description="Helical" evidence="7">
    <location>
        <begin position="255"/>
        <end position="272"/>
    </location>
</feature>
<feature type="transmembrane region" description="Helical" evidence="7">
    <location>
        <begin position="355"/>
        <end position="376"/>
    </location>
</feature>
<feature type="transmembrane region" description="Helical" evidence="7">
    <location>
        <begin position="382"/>
        <end position="402"/>
    </location>
</feature>
<reference evidence="9" key="1">
    <citation type="submission" date="2016-06" db="EMBL/GenBank/DDBJ databases">
        <authorList>
            <person name="Rodrigo-Torres L."/>
            <person name="Arahal D.R."/>
        </authorList>
    </citation>
    <scope>NUCLEOTIDE SEQUENCE [LARGE SCALE GENOMIC DNA]</scope>
    <source>
        <strain evidence="9">CECT 7224</strain>
    </source>
</reference>
<evidence type="ECO:0000256" key="2">
    <source>
        <dbReference type="ARBA" id="ARBA00007430"/>
    </source>
</evidence>
<dbReference type="InterPro" id="IPR050833">
    <property type="entry name" value="Poly_Biosynth_Transport"/>
</dbReference>
<evidence type="ECO:0000256" key="5">
    <source>
        <dbReference type="ARBA" id="ARBA00022989"/>
    </source>
</evidence>
<gene>
    <name evidence="8" type="primary">tuaB</name>
    <name evidence="8" type="ORF">VCE7224_00412</name>
</gene>
<comment type="similarity">
    <text evidence="2">Belongs to the polysaccharide synthase family.</text>
</comment>
<feature type="transmembrane region" description="Helical" evidence="7">
    <location>
        <begin position="151"/>
        <end position="172"/>
    </location>
</feature>
<keyword evidence="5 7" id="KW-1133">Transmembrane helix</keyword>
<dbReference type="RefSeq" id="WP_065675409.1">
    <property type="nucleotide sequence ID" value="NZ_AP025463.1"/>
</dbReference>
<accession>A0A1C3J9G4</accession>
<feature type="transmembrane region" description="Helical" evidence="7">
    <location>
        <begin position="39"/>
        <end position="65"/>
    </location>
</feature>
<keyword evidence="3" id="KW-1003">Cell membrane</keyword>
<dbReference type="AlphaFoldDB" id="A0A1C3J9G4"/>
<sequence length="475" mass="54009">MRKLLYSAIKKSILGKFLIYAVQFSALAIYARLFSPEQFGVIASIQVFVIFFQMLSDVGIGPAIINEKSFNSNQRDGVFTVTFVLGLALGMLFYFCSYFLNSLYGGYEYQSIAMIVSVSIVFYSLSIVPIASLNKDAQFVRIAKSESIAELISLFFVYFLFLADFGVLALAAKSLLQSLFRFFLIHHQSKNTSMGRARLGREVQHIKQLASFAGYQFGFNFINYFSRNLDNVLIAKYFGMSAVGVYEKSYQLMRYPLMVTTFAMTPAIQPILTKVRNDKEKIIKEHDRLTSRLLALSLPISVFLFFNSEIVILILFGEQWLEIEPLIMIFAFMIPTQAVLSTSGSFFQVANKPRLLFFSGILSAIVNVTAIFLGVSLGEIKYVAMCLVLSFSINYFQTYFLLFRYCFNTRLRYFFVSQIKSVFIMLPSIAMYSLLDKYLLSSFEFGNFEELLINGMLGAVSIAMFFAPIKRFLNG</sequence>
<evidence type="ECO:0000256" key="7">
    <source>
        <dbReference type="SAM" id="Phobius"/>
    </source>
</evidence>
<organism evidence="8 9">
    <name type="scientific">Vibrio celticus</name>
    <dbReference type="NCBI Taxonomy" id="446372"/>
    <lineage>
        <taxon>Bacteria</taxon>
        <taxon>Pseudomonadati</taxon>
        <taxon>Pseudomonadota</taxon>
        <taxon>Gammaproteobacteria</taxon>
        <taxon>Vibrionales</taxon>
        <taxon>Vibrionaceae</taxon>
        <taxon>Vibrio</taxon>
    </lineage>
</organism>
<dbReference type="CDD" id="cd13127">
    <property type="entry name" value="MATE_tuaB_like"/>
    <property type="match status" value="1"/>
</dbReference>
<evidence type="ECO:0000313" key="9">
    <source>
        <dbReference type="Proteomes" id="UP000092819"/>
    </source>
</evidence>
<dbReference type="PANTHER" id="PTHR30250:SF10">
    <property type="entry name" value="LIPOPOLYSACCHARIDE BIOSYNTHESIS PROTEIN WZXC"/>
    <property type="match status" value="1"/>
</dbReference>
<feature type="transmembrane region" description="Helical" evidence="7">
    <location>
        <begin position="112"/>
        <end position="131"/>
    </location>
</feature>
<dbReference type="Proteomes" id="UP000092819">
    <property type="component" value="Unassembled WGS sequence"/>
</dbReference>
<protein>
    <submittedName>
        <fullName evidence="8">Teichuronic acid biosynthesis protein TuaB</fullName>
    </submittedName>
</protein>
<dbReference type="Pfam" id="PF13440">
    <property type="entry name" value="Polysacc_synt_3"/>
    <property type="match status" value="1"/>
</dbReference>
<dbReference type="GO" id="GO:0005886">
    <property type="term" value="C:plasma membrane"/>
    <property type="evidence" value="ECO:0007669"/>
    <property type="project" value="UniProtKB-SubCell"/>
</dbReference>
<dbReference type="EMBL" id="FLQZ01000006">
    <property type="protein sequence ID" value="SBT11696.1"/>
    <property type="molecule type" value="Genomic_DNA"/>
</dbReference>
<evidence type="ECO:0000256" key="3">
    <source>
        <dbReference type="ARBA" id="ARBA00022475"/>
    </source>
</evidence>
<dbReference type="PANTHER" id="PTHR30250">
    <property type="entry name" value="PST FAMILY PREDICTED COLANIC ACID TRANSPORTER"/>
    <property type="match status" value="1"/>
</dbReference>
<feature type="transmembrane region" description="Helical" evidence="7">
    <location>
        <begin position="12"/>
        <end position="33"/>
    </location>
</feature>